<reference evidence="12" key="1">
    <citation type="journal article" date="2022" name="bioRxiv">
        <title>Sequencing and chromosome-scale assembly of the giantPleurodeles waltlgenome.</title>
        <authorList>
            <person name="Brown T."/>
            <person name="Elewa A."/>
            <person name="Iarovenko S."/>
            <person name="Subramanian E."/>
            <person name="Araus A.J."/>
            <person name="Petzold A."/>
            <person name="Susuki M."/>
            <person name="Suzuki K.-i.T."/>
            <person name="Hayashi T."/>
            <person name="Toyoda A."/>
            <person name="Oliveira C."/>
            <person name="Osipova E."/>
            <person name="Leigh N.D."/>
            <person name="Simon A."/>
            <person name="Yun M.H."/>
        </authorList>
    </citation>
    <scope>NUCLEOTIDE SEQUENCE</scope>
    <source>
        <strain evidence="12">20211129_DDA</strain>
        <tissue evidence="12">Liver</tissue>
    </source>
</reference>
<dbReference type="InterPro" id="IPR011333">
    <property type="entry name" value="SKP1/BTB/POZ_sf"/>
</dbReference>
<dbReference type="InterPro" id="IPR000210">
    <property type="entry name" value="BTB/POZ_dom"/>
</dbReference>
<proteinExistence type="inferred from homology"/>
<feature type="region of interest" description="Disordered" evidence="9">
    <location>
        <begin position="255"/>
        <end position="322"/>
    </location>
</feature>
<keyword evidence="6" id="KW-0862">Zinc</keyword>
<evidence type="ECO:0008006" key="14">
    <source>
        <dbReference type="Google" id="ProtNLM"/>
    </source>
</evidence>
<dbReference type="Pfam" id="PF00651">
    <property type="entry name" value="BTB"/>
    <property type="match status" value="1"/>
</dbReference>
<dbReference type="AlphaFoldDB" id="A0AAV7R3H0"/>
<name>A0AAV7R3H0_PLEWA</name>
<evidence type="ECO:0000256" key="6">
    <source>
        <dbReference type="ARBA" id="ARBA00022833"/>
    </source>
</evidence>
<dbReference type="SMART" id="SM00355">
    <property type="entry name" value="ZnF_C2H2"/>
    <property type="match status" value="3"/>
</dbReference>
<dbReference type="Proteomes" id="UP001066276">
    <property type="component" value="Chromosome 6"/>
</dbReference>
<dbReference type="EMBL" id="JANPWB010000010">
    <property type="protein sequence ID" value="KAJ1146407.1"/>
    <property type="molecule type" value="Genomic_DNA"/>
</dbReference>
<evidence type="ECO:0000313" key="12">
    <source>
        <dbReference type="EMBL" id="KAJ1146407.1"/>
    </source>
</evidence>
<dbReference type="SUPFAM" id="SSF57667">
    <property type="entry name" value="beta-beta-alpha zinc fingers"/>
    <property type="match status" value="2"/>
</dbReference>
<evidence type="ECO:0000256" key="8">
    <source>
        <dbReference type="PROSITE-ProRule" id="PRU00042"/>
    </source>
</evidence>
<feature type="region of interest" description="Disordered" evidence="9">
    <location>
        <begin position="1"/>
        <end position="74"/>
    </location>
</feature>
<dbReference type="FunFam" id="3.30.710.10:FF:000009">
    <property type="entry name" value="Zinc finger and BTB domain-containing 37"/>
    <property type="match status" value="1"/>
</dbReference>
<dbReference type="GO" id="GO:0005634">
    <property type="term" value="C:nucleus"/>
    <property type="evidence" value="ECO:0007669"/>
    <property type="project" value="UniProtKB-SubCell"/>
</dbReference>
<evidence type="ECO:0000259" key="11">
    <source>
        <dbReference type="PROSITE" id="PS50157"/>
    </source>
</evidence>
<feature type="domain" description="C2H2-type" evidence="11">
    <location>
        <begin position="526"/>
        <end position="557"/>
    </location>
</feature>
<evidence type="ECO:0000313" key="13">
    <source>
        <dbReference type="Proteomes" id="UP001066276"/>
    </source>
</evidence>
<evidence type="ECO:0000259" key="10">
    <source>
        <dbReference type="PROSITE" id="PS50097"/>
    </source>
</evidence>
<feature type="domain" description="C2H2-type" evidence="11">
    <location>
        <begin position="471"/>
        <end position="497"/>
    </location>
</feature>
<dbReference type="Pfam" id="PF00096">
    <property type="entry name" value="zf-C2H2"/>
    <property type="match status" value="1"/>
</dbReference>
<dbReference type="CDD" id="cd18227">
    <property type="entry name" value="BTB_POZ_ZBTB43"/>
    <property type="match status" value="1"/>
</dbReference>
<dbReference type="InterPro" id="IPR036236">
    <property type="entry name" value="Znf_C2H2_sf"/>
</dbReference>
<feature type="compositionally biased region" description="Polar residues" evidence="9">
    <location>
        <begin position="366"/>
        <end position="393"/>
    </location>
</feature>
<dbReference type="PROSITE" id="PS50097">
    <property type="entry name" value="BTB"/>
    <property type="match status" value="1"/>
</dbReference>
<keyword evidence="4" id="KW-0677">Repeat</keyword>
<dbReference type="GO" id="GO:0008270">
    <property type="term" value="F:zinc ion binding"/>
    <property type="evidence" value="ECO:0007669"/>
    <property type="project" value="UniProtKB-KW"/>
</dbReference>
<dbReference type="FunFam" id="3.30.160.60:FF:000100">
    <property type="entry name" value="Zinc finger 45-like"/>
    <property type="match status" value="1"/>
</dbReference>
<evidence type="ECO:0000256" key="4">
    <source>
        <dbReference type="ARBA" id="ARBA00022737"/>
    </source>
</evidence>
<dbReference type="GO" id="GO:0000981">
    <property type="term" value="F:DNA-binding transcription factor activity, RNA polymerase II-specific"/>
    <property type="evidence" value="ECO:0007669"/>
    <property type="project" value="TreeGrafter"/>
</dbReference>
<dbReference type="PANTHER" id="PTHR46105">
    <property type="entry name" value="AGAP004733-PA"/>
    <property type="match status" value="1"/>
</dbReference>
<feature type="compositionally biased region" description="Basic residues" evidence="9">
    <location>
        <begin position="63"/>
        <end position="74"/>
    </location>
</feature>
<feature type="compositionally biased region" description="Polar residues" evidence="9">
    <location>
        <begin position="255"/>
        <end position="266"/>
    </location>
</feature>
<dbReference type="Gene3D" id="3.30.710.10">
    <property type="entry name" value="Potassium Channel Kv1.1, Chain A"/>
    <property type="match status" value="1"/>
</dbReference>
<dbReference type="InterPro" id="IPR013087">
    <property type="entry name" value="Znf_C2H2_type"/>
</dbReference>
<dbReference type="SUPFAM" id="SSF54695">
    <property type="entry name" value="POZ domain"/>
    <property type="match status" value="1"/>
</dbReference>
<comment type="caution">
    <text evidence="12">The sequence shown here is derived from an EMBL/GenBank/DDBJ whole genome shotgun (WGS) entry which is preliminary data.</text>
</comment>
<gene>
    <name evidence="12" type="ORF">NDU88_012684</name>
</gene>
<feature type="domain" description="C2H2-type" evidence="11">
    <location>
        <begin position="498"/>
        <end position="525"/>
    </location>
</feature>
<keyword evidence="7" id="KW-0539">Nucleus</keyword>
<feature type="compositionally biased region" description="Polar residues" evidence="9">
    <location>
        <begin position="285"/>
        <end position="299"/>
    </location>
</feature>
<evidence type="ECO:0000256" key="5">
    <source>
        <dbReference type="ARBA" id="ARBA00022771"/>
    </source>
</evidence>
<comment type="subcellular location">
    <subcellularLocation>
        <location evidence="1">Nucleus</location>
    </subcellularLocation>
</comment>
<feature type="compositionally biased region" description="Pro residues" evidence="9">
    <location>
        <begin position="1"/>
        <end position="11"/>
    </location>
</feature>
<evidence type="ECO:0000256" key="9">
    <source>
        <dbReference type="SAM" id="MobiDB-lite"/>
    </source>
</evidence>
<dbReference type="SMART" id="SM00225">
    <property type="entry name" value="BTB"/>
    <property type="match status" value="1"/>
</dbReference>
<feature type="region of interest" description="Disordered" evidence="9">
    <location>
        <begin position="366"/>
        <end position="399"/>
    </location>
</feature>
<feature type="compositionally biased region" description="Gly residues" evidence="9">
    <location>
        <begin position="13"/>
        <end position="23"/>
    </location>
</feature>
<dbReference type="FunFam" id="3.30.160.60:FF:000145">
    <property type="entry name" value="Zinc finger protein 574"/>
    <property type="match status" value="1"/>
</dbReference>
<evidence type="ECO:0000256" key="2">
    <source>
        <dbReference type="ARBA" id="ARBA00006991"/>
    </source>
</evidence>
<organism evidence="12 13">
    <name type="scientific">Pleurodeles waltl</name>
    <name type="common">Iberian ribbed newt</name>
    <dbReference type="NCBI Taxonomy" id="8319"/>
    <lineage>
        <taxon>Eukaryota</taxon>
        <taxon>Metazoa</taxon>
        <taxon>Chordata</taxon>
        <taxon>Craniata</taxon>
        <taxon>Vertebrata</taxon>
        <taxon>Euteleostomi</taxon>
        <taxon>Amphibia</taxon>
        <taxon>Batrachia</taxon>
        <taxon>Caudata</taxon>
        <taxon>Salamandroidea</taxon>
        <taxon>Salamandridae</taxon>
        <taxon>Pleurodelinae</taxon>
        <taxon>Pleurodeles</taxon>
    </lineage>
</organism>
<keyword evidence="3" id="KW-0479">Metal-binding</keyword>
<dbReference type="GO" id="GO:0000978">
    <property type="term" value="F:RNA polymerase II cis-regulatory region sequence-specific DNA binding"/>
    <property type="evidence" value="ECO:0007669"/>
    <property type="project" value="TreeGrafter"/>
</dbReference>
<keyword evidence="13" id="KW-1185">Reference proteome</keyword>
<feature type="domain" description="BTB" evidence="10">
    <location>
        <begin position="130"/>
        <end position="194"/>
    </location>
</feature>
<protein>
    <recommendedName>
        <fullName evidence="14">Zinc finger and BTB domain containing 43</fullName>
    </recommendedName>
</protein>
<accession>A0AAV7R3H0</accession>
<evidence type="ECO:0000256" key="7">
    <source>
        <dbReference type="ARBA" id="ARBA00023242"/>
    </source>
</evidence>
<dbReference type="InterPro" id="IPR050457">
    <property type="entry name" value="ZnFinger_BTB_dom_contain"/>
</dbReference>
<dbReference type="Gene3D" id="3.30.160.60">
    <property type="entry name" value="Classic Zinc Finger"/>
    <property type="match status" value="1"/>
</dbReference>
<evidence type="ECO:0000256" key="3">
    <source>
        <dbReference type="ARBA" id="ARBA00022723"/>
    </source>
</evidence>
<evidence type="ECO:0000256" key="1">
    <source>
        <dbReference type="ARBA" id="ARBA00004123"/>
    </source>
</evidence>
<dbReference type="PANTHER" id="PTHR46105:SF15">
    <property type="entry name" value="ZINC FINGER AND BTB DOMAIN-CONTAINING PROTEIN 43"/>
    <property type="match status" value="1"/>
</dbReference>
<dbReference type="PROSITE" id="PS50157">
    <property type="entry name" value="ZINC_FINGER_C2H2_2"/>
    <property type="match status" value="3"/>
</dbReference>
<sequence>MPRSVPLPPHLGPGSGPPSGAGTGPESRRRAGPEAGTGAGHRRFRQRRGGLGGGQRQQAASGRARRAGGSRQGRRIAEVVSYAHSHSPLGLHMIGDEMEPGTSSFRVDFPDFSNTILQKLNQQRQLGQLCDISIVVQGQLFRAHKAVLAASSPYFCDQVLLKNSRRVVLPNVMNPRVFENILLSTYTGRLVLPAPEIVSYLTAASFLQMWHVVDKCTQLLEGNPLVLCQKSNQSNHQSPSSSNYNCLGESCEQSAAGQSNFQSPTQKEPRDVDHEDESPKDDELSSQVTEQEYLPSNSSTEHDRLSTEMTSQDGEEGASDSTDYQYSRLIYSKPSIMSHKQWIHVKPERFDPNCEGGEVHTAYEEQQASESMNTSQTEAAVPSSGATDVSVTGSKKGEQLERRGEHFYDEQVDFYGASMEEFTNERTEGPHDPVGQDNLAAAGFGDSLEMEMGSKEETSHTGFTSVVYKLYPCQCGKSFTHKSQRDRHMSMHLGLRPYGCGICGKKFKMKHHLVGHMKIHTGIKPYECNICGKRFMWRDSFHRHVTSCSKTYQATKIEPTTTEKEVFD</sequence>
<keyword evidence="5 8" id="KW-0863">Zinc-finger</keyword>
<comment type="similarity">
    <text evidence="2">Belongs to the krueppel C2H2-type zinc-finger protein family.</text>
</comment>
<dbReference type="PROSITE" id="PS00028">
    <property type="entry name" value="ZINC_FINGER_C2H2_1"/>
    <property type="match status" value="1"/>
</dbReference>